<proteinExistence type="predicted"/>
<dbReference type="RefSeq" id="WP_258421338.1">
    <property type="nucleotide sequence ID" value="NZ_JANSUY010000001.1"/>
</dbReference>
<evidence type="ECO:0000313" key="3">
    <source>
        <dbReference type="Proteomes" id="UP001142175"/>
    </source>
</evidence>
<protein>
    <submittedName>
        <fullName evidence="2">Uncharacterized protein</fullName>
    </submittedName>
</protein>
<reference evidence="2" key="1">
    <citation type="submission" date="2022-08" db="EMBL/GenBank/DDBJ databases">
        <authorList>
            <person name="Zhang D."/>
        </authorList>
    </citation>
    <scope>NUCLEOTIDE SEQUENCE</scope>
    <source>
        <strain evidence="2">XJ19-11</strain>
    </source>
</reference>
<feature type="transmembrane region" description="Helical" evidence="1">
    <location>
        <begin position="12"/>
        <end position="31"/>
    </location>
</feature>
<dbReference type="Proteomes" id="UP001142175">
    <property type="component" value="Unassembled WGS sequence"/>
</dbReference>
<gene>
    <name evidence="2" type="ORF">NU887_00240</name>
</gene>
<dbReference type="EMBL" id="JANSUY010000001">
    <property type="protein sequence ID" value="MCR9013435.1"/>
    <property type="molecule type" value="Genomic_DNA"/>
</dbReference>
<keyword evidence="1" id="KW-0472">Membrane</keyword>
<evidence type="ECO:0000256" key="1">
    <source>
        <dbReference type="SAM" id="Phobius"/>
    </source>
</evidence>
<organism evidence="2 3">
    <name type="scientific">Aquiflexum gelatinilyticum</name>
    <dbReference type="NCBI Taxonomy" id="2961943"/>
    <lineage>
        <taxon>Bacteria</taxon>
        <taxon>Pseudomonadati</taxon>
        <taxon>Bacteroidota</taxon>
        <taxon>Cytophagia</taxon>
        <taxon>Cytophagales</taxon>
        <taxon>Cyclobacteriaceae</taxon>
        <taxon>Aquiflexum</taxon>
    </lineage>
</organism>
<keyword evidence="1" id="KW-0812">Transmembrane</keyword>
<dbReference type="AlphaFoldDB" id="A0A9X2P749"/>
<keyword evidence="1" id="KW-1133">Transmembrane helix</keyword>
<name>A0A9X2P749_9BACT</name>
<feature type="transmembrane region" description="Helical" evidence="1">
    <location>
        <begin position="85"/>
        <end position="103"/>
    </location>
</feature>
<accession>A0A9X2P749</accession>
<feature type="transmembrane region" description="Helical" evidence="1">
    <location>
        <begin position="38"/>
        <end position="56"/>
    </location>
</feature>
<evidence type="ECO:0000313" key="2">
    <source>
        <dbReference type="EMBL" id="MCR9013435.1"/>
    </source>
</evidence>
<keyword evidence="3" id="KW-1185">Reference proteome</keyword>
<sequence>MNPAHLHLIFNHFPIIIPIIGFLVMLAGFAFRSELLKRTAFGLFILGALFTLPAFGTGEDAEEVIENLPGIEETFIENHEEAAETFAYLSYGLGVFSLIGFWANWKQKSLANSISIAVLLFAVVVLFFAKEAGTTGGEIRHPEIREGFVAPEE</sequence>
<comment type="caution">
    <text evidence="2">The sequence shown here is derived from an EMBL/GenBank/DDBJ whole genome shotgun (WGS) entry which is preliminary data.</text>
</comment>
<feature type="transmembrane region" description="Helical" evidence="1">
    <location>
        <begin position="110"/>
        <end position="129"/>
    </location>
</feature>